<sequence>MASLAPRKRVPEEGSRRKVLTFVTLLNVSRSKTGSILPLFSGTLSVSAGLCEAASFTVYFWSSGVSVHSFKCIGILSPCLSACIWILGQPTIDDILKACVIL</sequence>
<evidence type="ECO:0000313" key="2">
    <source>
        <dbReference type="Proteomes" id="UP001476798"/>
    </source>
</evidence>
<dbReference type="EMBL" id="JAHRIO010002535">
    <property type="protein sequence ID" value="MEQ2159494.1"/>
    <property type="molecule type" value="Genomic_DNA"/>
</dbReference>
<protein>
    <submittedName>
        <fullName evidence="1">Uncharacterized protein</fullName>
    </submittedName>
</protein>
<evidence type="ECO:0000313" key="1">
    <source>
        <dbReference type="EMBL" id="MEQ2159494.1"/>
    </source>
</evidence>
<keyword evidence="2" id="KW-1185">Reference proteome</keyword>
<reference evidence="1 2" key="1">
    <citation type="submission" date="2021-06" db="EMBL/GenBank/DDBJ databases">
        <authorList>
            <person name="Palmer J.M."/>
        </authorList>
    </citation>
    <scope>NUCLEOTIDE SEQUENCE [LARGE SCALE GENOMIC DNA]</scope>
    <source>
        <strain evidence="1 2">GA_2019</strain>
        <tissue evidence="1">Muscle</tissue>
    </source>
</reference>
<accession>A0ABV0MLA6</accession>
<dbReference type="Proteomes" id="UP001476798">
    <property type="component" value="Unassembled WGS sequence"/>
</dbReference>
<comment type="caution">
    <text evidence="1">The sequence shown here is derived from an EMBL/GenBank/DDBJ whole genome shotgun (WGS) entry which is preliminary data.</text>
</comment>
<organism evidence="1 2">
    <name type="scientific">Goodea atripinnis</name>
    <dbReference type="NCBI Taxonomy" id="208336"/>
    <lineage>
        <taxon>Eukaryota</taxon>
        <taxon>Metazoa</taxon>
        <taxon>Chordata</taxon>
        <taxon>Craniata</taxon>
        <taxon>Vertebrata</taxon>
        <taxon>Euteleostomi</taxon>
        <taxon>Actinopterygii</taxon>
        <taxon>Neopterygii</taxon>
        <taxon>Teleostei</taxon>
        <taxon>Neoteleostei</taxon>
        <taxon>Acanthomorphata</taxon>
        <taxon>Ovalentaria</taxon>
        <taxon>Atherinomorphae</taxon>
        <taxon>Cyprinodontiformes</taxon>
        <taxon>Goodeidae</taxon>
        <taxon>Goodea</taxon>
    </lineage>
</organism>
<name>A0ABV0MLA6_9TELE</name>
<gene>
    <name evidence="1" type="ORF">GOODEAATRI_023521</name>
</gene>
<proteinExistence type="predicted"/>